<dbReference type="KEGG" id="sgj:IAG43_26575"/>
<dbReference type="AlphaFoldDB" id="A0A7H0I023"/>
<keyword evidence="7" id="KW-1185">Reference proteome</keyword>
<dbReference type="EC" id="3.1.1.-" evidence="3"/>
<evidence type="ECO:0000313" key="6">
    <source>
        <dbReference type="EMBL" id="QNP66139.1"/>
    </source>
</evidence>
<dbReference type="Pfam" id="PF00135">
    <property type="entry name" value="COesterase"/>
    <property type="match status" value="1"/>
</dbReference>
<organism evidence="6 7">
    <name type="scientific">Streptomyces genisteinicus</name>
    <dbReference type="NCBI Taxonomy" id="2768068"/>
    <lineage>
        <taxon>Bacteria</taxon>
        <taxon>Bacillati</taxon>
        <taxon>Actinomycetota</taxon>
        <taxon>Actinomycetes</taxon>
        <taxon>Kitasatosporales</taxon>
        <taxon>Streptomycetaceae</taxon>
        <taxon>Streptomyces</taxon>
    </lineage>
</organism>
<dbReference type="PROSITE" id="PS00122">
    <property type="entry name" value="CARBOXYLESTERASE_B_1"/>
    <property type="match status" value="1"/>
</dbReference>
<gene>
    <name evidence="6" type="ORF">IAG43_26575</name>
</gene>
<proteinExistence type="inferred from homology"/>
<dbReference type="InterPro" id="IPR019826">
    <property type="entry name" value="Carboxylesterase_B_AS"/>
</dbReference>
<sequence length="566" mass="58727">MTQAHRQAPPTADAADVRRDRRVTAFPRTTGTTTGTTAGRTTGTSTTCGTTFPTTAGPVRGAAAGPDTVAVRGVPYAAPPFGPDRFRAPRPPRPWEGVRDCTRFGPVAPQSARLPGAPHWSPGDEDVLTLNVWTPARRDPAPAGGGLPVLVWIHGGAYTFGSSAQPDYDGAALCRAGLVVVTVNYRVGFEGFGHVPPAEAGDERHPDNRGLLDQIAALHWVRDNIASFGGDPGNVTVAGQSAGASSVACLLVADAARGLFRRAVAHSPVNSCSSVALAARTTRHVAAAAGVPPTAEGLLSAPPGALVAASDEVADAYRRDPGSGPRHYDPVVYAPVADGRLLPADPLAVTAGGALPAAGPLPDLLVCVSDQEYWLMDAVGSSAEVTTEGGLARFAADFGIAAGVVEAYREAMPGAPVSDVHLALFGDVVFGEYGRRLAGAHAAAGGRTHLSRFARRRTDGAGGAVLPWHCADVPFAFGTLADESVRFLVGGDAPDAADHELSRRMVASWASFATTGDPGWEPLDASGDGPVHMWWTSGADDRPWAAERIAAYRRAWRTHGFPLLET</sequence>
<evidence type="ECO:0000256" key="3">
    <source>
        <dbReference type="RuleBase" id="RU361235"/>
    </source>
</evidence>
<dbReference type="InterPro" id="IPR002018">
    <property type="entry name" value="CarbesteraseB"/>
</dbReference>
<feature type="domain" description="Carboxylesterase type B" evidence="5">
    <location>
        <begin position="53"/>
        <end position="518"/>
    </location>
</feature>
<reference evidence="6 7" key="1">
    <citation type="submission" date="2020-08" db="EMBL/GenBank/DDBJ databases">
        <title>A novel species.</title>
        <authorList>
            <person name="Gao J."/>
        </authorList>
    </citation>
    <scope>NUCLEOTIDE SEQUENCE [LARGE SCALE GENOMIC DNA]</scope>
    <source>
        <strain evidence="6 7">CRPJ-33</strain>
    </source>
</reference>
<dbReference type="PANTHER" id="PTHR43142">
    <property type="entry name" value="CARBOXYLIC ESTER HYDROLASE"/>
    <property type="match status" value="1"/>
</dbReference>
<comment type="similarity">
    <text evidence="1 3">Belongs to the type-B carboxylesterase/lipase family.</text>
</comment>
<protein>
    <recommendedName>
        <fullName evidence="3">Carboxylic ester hydrolase</fullName>
        <ecNumber evidence="3">3.1.1.-</ecNumber>
    </recommendedName>
</protein>
<keyword evidence="2 3" id="KW-0378">Hydrolase</keyword>
<feature type="region of interest" description="Disordered" evidence="4">
    <location>
        <begin position="1"/>
        <end position="61"/>
    </location>
</feature>
<feature type="compositionally biased region" description="Low complexity" evidence="4">
    <location>
        <begin position="24"/>
        <end position="58"/>
    </location>
</feature>
<evidence type="ECO:0000256" key="1">
    <source>
        <dbReference type="ARBA" id="ARBA00005964"/>
    </source>
</evidence>
<dbReference type="Proteomes" id="UP000516230">
    <property type="component" value="Chromosome"/>
</dbReference>
<dbReference type="SUPFAM" id="SSF53474">
    <property type="entry name" value="alpha/beta-Hydrolases"/>
    <property type="match status" value="1"/>
</dbReference>
<dbReference type="GO" id="GO:0016787">
    <property type="term" value="F:hydrolase activity"/>
    <property type="evidence" value="ECO:0007669"/>
    <property type="project" value="UniProtKB-KW"/>
</dbReference>
<evidence type="ECO:0000313" key="7">
    <source>
        <dbReference type="Proteomes" id="UP000516230"/>
    </source>
</evidence>
<evidence type="ECO:0000256" key="4">
    <source>
        <dbReference type="SAM" id="MobiDB-lite"/>
    </source>
</evidence>
<dbReference type="InterPro" id="IPR029058">
    <property type="entry name" value="AB_hydrolase_fold"/>
</dbReference>
<dbReference type="Gene3D" id="3.40.50.1820">
    <property type="entry name" value="alpha/beta hydrolase"/>
    <property type="match status" value="1"/>
</dbReference>
<evidence type="ECO:0000256" key="2">
    <source>
        <dbReference type="ARBA" id="ARBA00022801"/>
    </source>
</evidence>
<name>A0A7H0I023_9ACTN</name>
<accession>A0A7H0I023</accession>
<evidence type="ECO:0000259" key="5">
    <source>
        <dbReference type="Pfam" id="PF00135"/>
    </source>
</evidence>
<dbReference type="PANTHER" id="PTHR43142:SF1">
    <property type="entry name" value="CARBOXYLIC ESTER HYDROLASE"/>
    <property type="match status" value="1"/>
</dbReference>
<dbReference type="EMBL" id="CP060825">
    <property type="protein sequence ID" value="QNP66139.1"/>
    <property type="molecule type" value="Genomic_DNA"/>
</dbReference>